<evidence type="ECO:0000313" key="4">
    <source>
        <dbReference type="EMBL" id="SDN42943.1"/>
    </source>
</evidence>
<dbReference type="STRING" id="310781.SAMN05216259_104123"/>
<dbReference type="OrthoDB" id="9800162at2"/>
<protein>
    <submittedName>
        <fullName evidence="4">Ferritin-like</fullName>
    </submittedName>
</protein>
<feature type="region of interest" description="Disordered" evidence="1">
    <location>
        <begin position="364"/>
        <end position="384"/>
    </location>
</feature>
<dbReference type="InterPro" id="IPR012347">
    <property type="entry name" value="Ferritin-like"/>
</dbReference>
<dbReference type="SUPFAM" id="SSF47240">
    <property type="entry name" value="Ferritin-like"/>
    <property type="match status" value="1"/>
</dbReference>
<sequence length="384" mass="39542">MSGCGNGGKEVGGTAAPGLGRRTLLASAAAAAVAAPLASPAAPAQAAVPMEGAVARLLAVGAQDRDLDWIKNALRTAVALELSTIPPYLCGWWSVKDRSSEAARLIRRIVDDEMFHLGVVCNLLVAVGGRPQVGASAPIYPGPLPGGVRPEVTVCLSGLTPTFVHDVMMGIEAPESPLARAAGGPTLGSFYGNLLDAFRSVDPPLSADGQLAEPIGSDRLVPITDLDGVTAAIETVKEQGEGTDASPDDAFQDDHPAHYYAFAEIYHGRRLQQTGGTWGFTGEAVPFPDARPMAEVPAGGWPDPPAQVAQLLQQFDTTYHAVLAGLDSAWSGAGARGLNAAIHSMRGLESSALSLMETPIEGTAATYGPQFTPPPPSAEGTPAT</sequence>
<name>A0A1H0BC44_9ACTN</name>
<feature type="chain" id="PRO_5011524021" evidence="2">
    <location>
        <begin position="47"/>
        <end position="384"/>
    </location>
</feature>
<gene>
    <name evidence="4" type="ORF">SAMN05216259_104123</name>
</gene>
<dbReference type="Gene3D" id="1.20.1260.10">
    <property type="match status" value="1"/>
</dbReference>
<dbReference type="Pfam" id="PF12902">
    <property type="entry name" value="Ferritin-like"/>
    <property type="match status" value="1"/>
</dbReference>
<evidence type="ECO:0000313" key="5">
    <source>
        <dbReference type="Proteomes" id="UP000199341"/>
    </source>
</evidence>
<keyword evidence="5" id="KW-1185">Reference proteome</keyword>
<dbReference type="AlphaFoldDB" id="A0A1H0BC44"/>
<proteinExistence type="predicted"/>
<dbReference type="PROSITE" id="PS51318">
    <property type="entry name" value="TAT"/>
    <property type="match status" value="1"/>
</dbReference>
<accession>A0A1H0BC44</accession>
<dbReference type="InterPro" id="IPR026820">
    <property type="entry name" value="VioB/RebD_dom"/>
</dbReference>
<organism evidence="4 5">
    <name type="scientific">Actinacidiphila guanduensis</name>
    <dbReference type="NCBI Taxonomy" id="310781"/>
    <lineage>
        <taxon>Bacteria</taxon>
        <taxon>Bacillati</taxon>
        <taxon>Actinomycetota</taxon>
        <taxon>Actinomycetes</taxon>
        <taxon>Kitasatosporales</taxon>
        <taxon>Streptomycetaceae</taxon>
        <taxon>Actinacidiphila</taxon>
    </lineage>
</organism>
<evidence type="ECO:0000256" key="2">
    <source>
        <dbReference type="SAM" id="SignalP"/>
    </source>
</evidence>
<dbReference type="Proteomes" id="UP000199341">
    <property type="component" value="Unassembled WGS sequence"/>
</dbReference>
<dbReference type="EMBL" id="FNIE01000004">
    <property type="protein sequence ID" value="SDN42943.1"/>
    <property type="molecule type" value="Genomic_DNA"/>
</dbReference>
<reference evidence="4 5" key="1">
    <citation type="submission" date="2016-10" db="EMBL/GenBank/DDBJ databases">
        <authorList>
            <person name="de Groot N.N."/>
        </authorList>
    </citation>
    <scope>NUCLEOTIDE SEQUENCE [LARGE SCALE GENOMIC DNA]</scope>
    <source>
        <strain evidence="4 5">CGMCC 4.2022</strain>
    </source>
</reference>
<dbReference type="PANTHER" id="PTHR34400:SF4">
    <property type="entry name" value="MEMBRANE PROTEIN"/>
    <property type="match status" value="1"/>
</dbReference>
<dbReference type="InterPro" id="IPR009078">
    <property type="entry name" value="Ferritin-like_SF"/>
</dbReference>
<dbReference type="RefSeq" id="WP_093783920.1">
    <property type="nucleotide sequence ID" value="NZ_FNIE01000004.1"/>
</dbReference>
<dbReference type="InterPro" id="IPR006311">
    <property type="entry name" value="TAT_signal"/>
</dbReference>
<evidence type="ECO:0000259" key="3">
    <source>
        <dbReference type="Pfam" id="PF12902"/>
    </source>
</evidence>
<dbReference type="PANTHER" id="PTHR34400">
    <property type="match status" value="1"/>
</dbReference>
<evidence type="ECO:0000256" key="1">
    <source>
        <dbReference type="SAM" id="MobiDB-lite"/>
    </source>
</evidence>
<keyword evidence="2" id="KW-0732">Signal</keyword>
<feature type="signal peptide" evidence="2">
    <location>
        <begin position="1"/>
        <end position="46"/>
    </location>
</feature>
<feature type="domain" description="Iminophenyl-pyruvate dimer synthase" evidence="3">
    <location>
        <begin position="74"/>
        <end position="267"/>
    </location>
</feature>